<gene>
    <name evidence="8" type="ORF">M501DRAFT_943757</name>
</gene>
<dbReference type="InterPro" id="IPR052337">
    <property type="entry name" value="SAT4-like"/>
</dbReference>
<keyword evidence="3 6" id="KW-1133">Transmembrane helix</keyword>
<dbReference type="PANTHER" id="PTHR33048:SF47">
    <property type="entry name" value="INTEGRAL MEMBRANE PROTEIN-RELATED"/>
    <property type="match status" value="1"/>
</dbReference>
<dbReference type="AlphaFoldDB" id="A0A9P4VKN2"/>
<accession>A0A9P4VKN2</accession>
<dbReference type="PANTHER" id="PTHR33048">
    <property type="entry name" value="PTH11-LIKE INTEGRAL MEMBRANE PROTEIN (AFU_ORTHOLOGUE AFUA_5G11245)"/>
    <property type="match status" value="1"/>
</dbReference>
<dbReference type="EMBL" id="MU006116">
    <property type="protein sequence ID" value="KAF2834658.1"/>
    <property type="molecule type" value="Genomic_DNA"/>
</dbReference>
<feature type="non-terminal residue" evidence="8">
    <location>
        <position position="282"/>
    </location>
</feature>
<evidence type="ECO:0000256" key="3">
    <source>
        <dbReference type="ARBA" id="ARBA00022989"/>
    </source>
</evidence>
<feature type="transmembrane region" description="Helical" evidence="6">
    <location>
        <begin position="211"/>
        <end position="231"/>
    </location>
</feature>
<sequence length="282" mass="31555">MSAPPPPAADTPGLHDNKGWQVLGVVISLPILATMVIIMRFYTRLRIIHNIAIDDWFMGIAWIFAIATSICMCYQVHYGMGRHVATLTLEQGMGSLKALFASILTYNISLTTIKLSVLMQYLRICVSKPVRRACWIFVGIIVFYGFWTVLSAIFNCIPVQYFWDERGEGKCLNKPLLWFLNAGINIVTDFSLILLPIFVLRGLMLPKRQKISLILILALGGFAGITSILRLHALYIVTISKDITWDNPGTAIWSCVELNVGIICASLPTLRALLTKFFPNAF</sequence>
<evidence type="ECO:0000256" key="1">
    <source>
        <dbReference type="ARBA" id="ARBA00004141"/>
    </source>
</evidence>
<keyword evidence="9" id="KW-1185">Reference proteome</keyword>
<reference evidence="8" key="1">
    <citation type="journal article" date="2020" name="Stud. Mycol.">
        <title>101 Dothideomycetes genomes: a test case for predicting lifestyles and emergence of pathogens.</title>
        <authorList>
            <person name="Haridas S."/>
            <person name="Albert R."/>
            <person name="Binder M."/>
            <person name="Bloem J."/>
            <person name="Labutti K."/>
            <person name="Salamov A."/>
            <person name="Andreopoulos B."/>
            <person name="Baker S."/>
            <person name="Barry K."/>
            <person name="Bills G."/>
            <person name="Bluhm B."/>
            <person name="Cannon C."/>
            <person name="Castanera R."/>
            <person name="Culley D."/>
            <person name="Daum C."/>
            <person name="Ezra D."/>
            <person name="Gonzalez J."/>
            <person name="Henrissat B."/>
            <person name="Kuo A."/>
            <person name="Liang C."/>
            <person name="Lipzen A."/>
            <person name="Lutzoni F."/>
            <person name="Magnuson J."/>
            <person name="Mondo S."/>
            <person name="Nolan M."/>
            <person name="Ohm R."/>
            <person name="Pangilinan J."/>
            <person name="Park H.-J."/>
            <person name="Ramirez L."/>
            <person name="Alfaro M."/>
            <person name="Sun H."/>
            <person name="Tritt A."/>
            <person name="Yoshinaga Y."/>
            <person name="Zwiers L.-H."/>
            <person name="Turgeon B."/>
            <person name="Goodwin S."/>
            <person name="Spatafora J."/>
            <person name="Crous P."/>
            <person name="Grigoriev I."/>
        </authorList>
    </citation>
    <scope>NUCLEOTIDE SEQUENCE</scope>
    <source>
        <strain evidence="8">CBS 101060</strain>
    </source>
</reference>
<feature type="transmembrane region" description="Helical" evidence="6">
    <location>
        <begin position="98"/>
        <end position="122"/>
    </location>
</feature>
<feature type="domain" description="Rhodopsin" evidence="7">
    <location>
        <begin position="39"/>
        <end position="275"/>
    </location>
</feature>
<evidence type="ECO:0000313" key="9">
    <source>
        <dbReference type="Proteomes" id="UP000799429"/>
    </source>
</evidence>
<comment type="caution">
    <text evidence="8">The sequence shown here is derived from an EMBL/GenBank/DDBJ whole genome shotgun (WGS) entry which is preliminary data.</text>
</comment>
<dbReference type="OrthoDB" id="444631at2759"/>
<dbReference type="Pfam" id="PF20684">
    <property type="entry name" value="Fung_rhodopsin"/>
    <property type="match status" value="1"/>
</dbReference>
<feature type="transmembrane region" description="Helical" evidence="6">
    <location>
        <begin position="251"/>
        <end position="274"/>
    </location>
</feature>
<feature type="transmembrane region" description="Helical" evidence="6">
    <location>
        <begin position="175"/>
        <end position="199"/>
    </location>
</feature>
<keyword evidence="4 6" id="KW-0472">Membrane</keyword>
<evidence type="ECO:0000256" key="4">
    <source>
        <dbReference type="ARBA" id="ARBA00023136"/>
    </source>
</evidence>
<comment type="similarity">
    <text evidence="5">Belongs to the SAT4 family.</text>
</comment>
<evidence type="ECO:0000256" key="2">
    <source>
        <dbReference type="ARBA" id="ARBA00022692"/>
    </source>
</evidence>
<feature type="transmembrane region" description="Helical" evidence="6">
    <location>
        <begin position="20"/>
        <end position="43"/>
    </location>
</feature>
<keyword evidence="2 6" id="KW-0812">Transmembrane</keyword>
<comment type="subcellular location">
    <subcellularLocation>
        <location evidence="1">Membrane</location>
        <topology evidence="1">Multi-pass membrane protein</topology>
    </subcellularLocation>
</comment>
<evidence type="ECO:0000313" key="8">
    <source>
        <dbReference type="EMBL" id="KAF2834658.1"/>
    </source>
</evidence>
<protein>
    <recommendedName>
        <fullName evidence="7">Rhodopsin domain-containing protein</fullName>
    </recommendedName>
</protein>
<dbReference type="Proteomes" id="UP000799429">
    <property type="component" value="Unassembled WGS sequence"/>
</dbReference>
<feature type="transmembrane region" description="Helical" evidence="6">
    <location>
        <begin position="134"/>
        <end position="163"/>
    </location>
</feature>
<feature type="transmembrane region" description="Helical" evidence="6">
    <location>
        <begin position="55"/>
        <end position="78"/>
    </location>
</feature>
<name>A0A9P4VKN2_9PEZI</name>
<organism evidence="8 9">
    <name type="scientific">Patellaria atrata CBS 101060</name>
    <dbReference type="NCBI Taxonomy" id="1346257"/>
    <lineage>
        <taxon>Eukaryota</taxon>
        <taxon>Fungi</taxon>
        <taxon>Dikarya</taxon>
        <taxon>Ascomycota</taxon>
        <taxon>Pezizomycotina</taxon>
        <taxon>Dothideomycetes</taxon>
        <taxon>Dothideomycetes incertae sedis</taxon>
        <taxon>Patellariales</taxon>
        <taxon>Patellariaceae</taxon>
        <taxon>Patellaria</taxon>
    </lineage>
</organism>
<dbReference type="InterPro" id="IPR049326">
    <property type="entry name" value="Rhodopsin_dom_fungi"/>
</dbReference>
<evidence type="ECO:0000256" key="6">
    <source>
        <dbReference type="SAM" id="Phobius"/>
    </source>
</evidence>
<dbReference type="GO" id="GO:0016020">
    <property type="term" value="C:membrane"/>
    <property type="evidence" value="ECO:0007669"/>
    <property type="project" value="UniProtKB-SubCell"/>
</dbReference>
<evidence type="ECO:0000259" key="7">
    <source>
        <dbReference type="Pfam" id="PF20684"/>
    </source>
</evidence>
<proteinExistence type="inferred from homology"/>
<evidence type="ECO:0000256" key="5">
    <source>
        <dbReference type="ARBA" id="ARBA00038359"/>
    </source>
</evidence>